<comment type="similarity">
    <text evidence="2">Belongs to the auxin efflux carrier (TC 2.A.69) family.</text>
</comment>
<dbReference type="InterPro" id="IPR038770">
    <property type="entry name" value="Na+/solute_symporter_sf"/>
</dbReference>
<protein>
    <recommendedName>
        <fullName evidence="11">Auxin efflux carrier</fullName>
    </recommendedName>
</protein>
<keyword evidence="5 8" id="KW-0812">Transmembrane</keyword>
<dbReference type="RefSeq" id="WP_007860584.1">
    <property type="nucleotide sequence ID" value="NZ_KQ235877.1"/>
</dbReference>
<evidence type="ECO:0000256" key="7">
    <source>
        <dbReference type="ARBA" id="ARBA00023136"/>
    </source>
</evidence>
<evidence type="ECO:0000256" key="5">
    <source>
        <dbReference type="ARBA" id="ARBA00022692"/>
    </source>
</evidence>
<comment type="caution">
    <text evidence="9">The sequence shown here is derived from an EMBL/GenBank/DDBJ whole genome shotgun (WGS) entry which is preliminary data.</text>
</comment>
<dbReference type="InterPro" id="IPR004776">
    <property type="entry name" value="Mem_transp_PIN-like"/>
</dbReference>
<feature type="transmembrane region" description="Helical" evidence="8">
    <location>
        <begin position="187"/>
        <end position="210"/>
    </location>
</feature>
<accession>A0A0J9C4Q2</accession>
<gene>
    <name evidence="9" type="ORF">HMPREF9470_02147</name>
</gene>
<feature type="transmembrane region" description="Helical" evidence="8">
    <location>
        <begin position="157"/>
        <end position="181"/>
    </location>
</feature>
<dbReference type="GO" id="GO:0005886">
    <property type="term" value="C:plasma membrane"/>
    <property type="evidence" value="ECO:0007669"/>
    <property type="project" value="UniProtKB-SubCell"/>
</dbReference>
<keyword evidence="7 8" id="KW-0472">Membrane</keyword>
<evidence type="ECO:0000256" key="1">
    <source>
        <dbReference type="ARBA" id="ARBA00004651"/>
    </source>
</evidence>
<evidence type="ECO:0008006" key="11">
    <source>
        <dbReference type="Google" id="ProtNLM"/>
    </source>
</evidence>
<keyword evidence="6 8" id="KW-1133">Transmembrane helix</keyword>
<dbReference type="PANTHER" id="PTHR36838:SF3">
    <property type="entry name" value="TRANSPORTER AUXIN EFFLUX CARRIER EC FAMILY"/>
    <property type="match status" value="1"/>
</dbReference>
<evidence type="ECO:0000256" key="4">
    <source>
        <dbReference type="ARBA" id="ARBA00022475"/>
    </source>
</evidence>
<reference evidence="9 10" key="1">
    <citation type="submission" date="2011-04" db="EMBL/GenBank/DDBJ databases">
        <title>The Genome Sequence of Clostridium citroniae WAL-19142.</title>
        <authorList>
            <consortium name="The Broad Institute Genome Sequencing Platform"/>
            <person name="Earl A."/>
            <person name="Ward D."/>
            <person name="Feldgarden M."/>
            <person name="Gevers D."/>
            <person name="Warren Y.A."/>
            <person name="Tyrrell K.L."/>
            <person name="Citron D.M."/>
            <person name="Goldstein E.J."/>
            <person name="Daigneault M."/>
            <person name="Allen-Vercoe E."/>
            <person name="Young S.K."/>
            <person name="Zeng Q."/>
            <person name="Gargeya S."/>
            <person name="Fitzgerald M."/>
            <person name="Haas B."/>
            <person name="Abouelleil A."/>
            <person name="Alvarado L."/>
            <person name="Arachchi H.M."/>
            <person name="Berlin A."/>
            <person name="Brown A."/>
            <person name="Chapman S.B."/>
            <person name="Chen Z."/>
            <person name="Dunbar C."/>
            <person name="Freedman E."/>
            <person name="Gearin G."/>
            <person name="Gellesch M."/>
            <person name="Goldberg J."/>
            <person name="Griggs A."/>
            <person name="Gujja S."/>
            <person name="Heilman E.R."/>
            <person name="Heiman D."/>
            <person name="Howarth C."/>
            <person name="Larson L."/>
            <person name="Lui A."/>
            <person name="MacDonald P.J."/>
            <person name="Mehta T."/>
            <person name="Montmayeur A."/>
            <person name="Murphy C."/>
            <person name="Neiman D."/>
            <person name="Pearson M."/>
            <person name="Priest M."/>
            <person name="Roberts A."/>
            <person name="Saif S."/>
            <person name="Shea T."/>
            <person name="Shenoy N."/>
            <person name="Sisk P."/>
            <person name="Stolte C."/>
            <person name="Sykes S."/>
            <person name="White J."/>
            <person name="Yandava C."/>
            <person name="Wortman J."/>
            <person name="Nusbaum C."/>
            <person name="Birren B."/>
        </authorList>
    </citation>
    <scope>NUCLEOTIDE SEQUENCE [LARGE SCALE GENOMIC DNA]</scope>
    <source>
        <strain evidence="9 10">WAL-19142</strain>
    </source>
</reference>
<dbReference type="OrthoDB" id="3238334at2"/>
<feature type="transmembrane region" description="Helical" evidence="8">
    <location>
        <begin position="34"/>
        <end position="55"/>
    </location>
</feature>
<dbReference type="AlphaFoldDB" id="A0A0J9C4Q2"/>
<dbReference type="GeneID" id="93161911"/>
<dbReference type="Proteomes" id="UP000037392">
    <property type="component" value="Unassembled WGS sequence"/>
</dbReference>
<keyword evidence="3" id="KW-0813">Transport</keyword>
<evidence type="ECO:0000256" key="2">
    <source>
        <dbReference type="ARBA" id="ARBA00010145"/>
    </source>
</evidence>
<proteinExistence type="inferred from homology"/>
<dbReference type="PANTHER" id="PTHR36838">
    <property type="entry name" value="AUXIN EFFLUX CARRIER FAMILY PROTEIN"/>
    <property type="match status" value="1"/>
</dbReference>
<dbReference type="PATRIC" id="fig|742734.4.peg.2310"/>
<feature type="transmembrane region" description="Helical" evidence="8">
    <location>
        <begin position="61"/>
        <end position="82"/>
    </location>
</feature>
<feature type="transmembrane region" description="Helical" evidence="8">
    <location>
        <begin position="103"/>
        <end position="122"/>
    </location>
</feature>
<dbReference type="Gene3D" id="1.20.1530.20">
    <property type="match status" value="1"/>
</dbReference>
<name>A0A0J9C4Q2_9FIRM</name>
<dbReference type="GO" id="GO:0055085">
    <property type="term" value="P:transmembrane transport"/>
    <property type="evidence" value="ECO:0007669"/>
    <property type="project" value="InterPro"/>
</dbReference>
<dbReference type="Pfam" id="PF03547">
    <property type="entry name" value="Mem_trans"/>
    <property type="match status" value="1"/>
</dbReference>
<evidence type="ECO:0000313" key="9">
    <source>
        <dbReference type="EMBL" id="KMW20132.1"/>
    </source>
</evidence>
<organism evidence="9 10">
    <name type="scientific">[Clostridium] citroniae WAL-19142</name>
    <dbReference type="NCBI Taxonomy" id="742734"/>
    <lineage>
        <taxon>Bacteria</taxon>
        <taxon>Bacillati</taxon>
        <taxon>Bacillota</taxon>
        <taxon>Clostridia</taxon>
        <taxon>Lachnospirales</taxon>
        <taxon>Lachnospiraceae</taxon>
        <taxon>Enterocloster</taxon>
    </lineage>
</organism>
<comment type="subcellular location">
    <subcellularLocation>
        <location evidence="1">Cell membrane</location>
        <topology evidence="1">Multi-pass membrane protein</topology>
    </subcellularLocation>
</comment>
<evidence type="ECO:0000256" key="6">
    <source>
        <dbReference type="ARBA" id="ARBA00022989"/>
    </source>
</evidence>
<sequence>MTEILIKAASFVAIIVVGYVLRRRGFFKEEDFYVLSKIVLKITLPAAIISNFSGIDMKPSMLLLSLLGLGGGVIFVTMAFLISIGKSGEERAFHIINMSGYNIGNFTLPFAQGFLGPLGVVATSLFDSGNALVCLGGSYSIASMAKGGKSGFSIRPVIKSLLTSVPFDAYLLMTILSLLHLSLPSPVVSFTGIIANANAFMAMLMLGVGFKMTGDRSQLGRIVKILGIRYSISIALALAFYFLLPFALEYRQALTILALSPIASSSPAYTAELKGDIGLSSAVNSLSIIISVVLITGTLLMIL</sequence>
<evidence type="ECO:0000256" key="8">
    <source>
        <dbReference type="SAM" id="Phobius"/>
    </source>
</evidence>
<feature type="transmembrane region" description="Helical" evidence="8">
    <location>
        <begin position="6"/>
        <end position="22"/>
    </location>
</feature>
<feature type="transmembrane region" description="Helical" evidence="8">
    <location>
        <begin position="282"/>
        <end position="302"/>
    </location>
</feature>
<dbReference type="EMBL" id="ADLK01000019">
    <property type="protein sequence ID" value="KMW20132.1"/>
    <property type="molecule type" value="Genomic_DNA"/>
</dbReference>
<feature type="transmembrane region" description="Helical" evidence="8">
    <location>
        <begin position="222"/>
        <end position="244"/>
    </location>
</feature>
<keyword evidence="4" id="KW-1003">Cell membrane</keyword>
<evidence type="ECO:0000256" key="3">
    <source>
        <dbReference type="ARBA" id="ARBA00022448"/>
    </source>
</evidence>
<evidence type="ECO:0000313" key="10">
    <source>
        <dbReference type="Proteomes" id="UP000037392"/>
    </source>
</evidence>